<feature type="domain" description="EamA" evidence="7">
    <location>
        <begin position="18"/>
        <end position="148"/>
    </location>
</feature>
<comment type="similarity">
    <text evidence="2">Belongs to the EamA transporter family.</text>
</comment>
<dbReference type="EMBL" id="VISO01000001">
    <property type="protein sequence ID" value="TVZ75314.1"/>
    <property type="molecule type" value="Genomic_DNA"/>
</dbReference>
<dbReference type="AlphaFoldDB" id="A0A559TL31"/>
<evidence type="ECO:0000313" key="9">
    <source>
        <dbReference type="Proteomes" id="UP000319824"/>
    </source>
</evidence>
<feature type="transmembrane region" description="Helical" evidence="6">
    <location>
        <begin position="100"/>
        <end position="125"/>
    </location>
</feature>
<proteinExistence type="inferred from homology"/>
<protein>
    <submittedName>
        <fullName evidence="8">Threonine/homoserine efflux transporter RhtA</fullName>
    </submittedName>
</protein>
<evidence type="ECO:0000256" key="6">
    <source>
        <dbReference type="SAM" id="Phobius"/>
    </source>
</evidence>
<dbReference type="InterPro" id="IPR050638">
    <property type="entry name" value="AA-Vitamin_Transporters"/>
</dbReference>
<feature type="transmembrane region" description="Helical" evidence="6">
    <location>
        <begin position="277"/>
        <end position="299"/>
    </location>
</feature>
<keyword evidence="3 6" id="KW-0812">Transmembrane</keyword>
<dbReference type="RefSeq" id="WP_084797158.1">
    <property type="nucleotide sequence ID" value="NZ_ATTQ01000064.1"/>
</dbReference>
<organism evidence="8 9">
    <name type="scientific">Rhizobium mongolense USDA 1844</name>
    <dbReference type="NCBI Taxonomy" id="1079460"/>
    <lineage>
        <taxon>Bacteria</taxon>
        <taxon>Pseudomonadati</taxon>
        <taxon>Pseudomonadota</taxon>
        <taxon>Alphaproteobacteria</taxon>
        <taxon>Hyphomicrobiales</taxon>
        <taxon>Rhizobiaceae</taxon>
        <taxon>Rhizobium/Agrobacterium group</taxon>
        <taxon>Rhizobium</taxon>
    </lineage>
</organism>
<name>A0A559TL31_9HYPH</name>
<feature type="transmembrane region" description="Helical" evidence="6">
    <location>
        <begin position="190"/>
        <end position="209"/>
    </location>
</feature>
<dbReference type="GO" id="GO:0016020">
    <property type="term" value="C:membrane"/>
    <property type="evidence" value="ECO:0007669"/>
    <property type="project" value="UniProtKB-SubCell"/>
</dbReference>
<dbReference type="PANTHER" id="PTHR32322:SF2">
    <property type="entry name" value="EAMA DOMAIN-CONTAINING PROTEIN"/>
    <property type="match status" value="1"/>
</dbReference>
<evidence type="ECO:0000256" key="3">
    <source>
        <dbReference type="ARBA" id="ARBA00022692"/>
    </source>
</evidence>
<dbReference type="Pfam" id="PF00892">
    <property type="entry name" value="EamA"/>
    <property type="match status" value="2"/>
</dbReference>
<feature type="transmembrane region" description="Helical" evidence="6">
    <location>
        <begin position="134"/>
        <end position="153"/>
    </location>
</feature>
<evidence type="ECO:0000256" key="4">
    <source>
        <dbReference type="ARBA" id="ARBA00022989"/>
    </source>
</evidence>
<feature type="domain" description="EamA" evidence="7">
    <location>
        <begin position="163"/>
        <end position="292"/>
    </location>
</feature>
<evidence type="ECO:0000313" key="8">
    <source>
        <dbReference type="EMBL" id="TVZ75314.1"/>
    </source>
</evidence>
<keyword evidence="5 6" id="KW-0472">Membrane</keyword>
<dbReference type="InterPro" id="IPR000620">
    <property type="entry name" value="EamA_dom"/>
</dbReference>
<evidence type="ECO:0000256" key="2">
    <source>
        <dbReference type="ARBA" id="ARBA00007362"/>
    </source>
</evidence>
<reference evidence="8 9" key="1">
    <citation type="submission" date="2019-06" db="EMBL/GenBank/DDBJ databases">
        <title>Pac Bio to generate improved reference genome sequences for organisms with transposon mutant libraries (support for FEBA project).</title>
        <authorList>
            <person name="Blow M."/>
        </authorList>
    </citation>
    <scope>NUCLEOTIDE SEQUENCE [LARGE SCALE GENOMIC DNA]</scope>
    <source>
        <strain evidence="8 9">USDA 1844</strain>
    </source>
</reference>
<dbReference type="Proteomes" id="UP000319824">
    <property type="component" value="Unassembled WGS sequence"/>
</dbReference>
<feature type="transmembrane region" description="Helical" evidence="6">
    <location>
        <begin position="74"/>
        <end position="94"/>
    </location>
</feature>
<evidence type="ECO:0000256" key="5">
    <source>
        <dbReference type="ARBA" id="ARBA00023136"/>
    </source>
</evidence>
<feature type="transmembrane region" description="Helical" evidence="6">
    <location>
        <begin position="44"/>
        <end position="62"/>
    </location>
</feature>
<feature type="transmembrane region" description="Helical" evidence="6">
    <location>
        <begin position="159"/>
        <end position="178"/>
    </location>
</feature>
<evidence type="ECO:0000256" key="1">
    <source>
        <dbReference type="ARBA" id="ARBA00004141"/>
    </source>
</evidence>
<gene>
    <name evidence="8" type="ORF">BCL32_0807</name>
</gene>
<accession>A0A559TL31</accession>
<comment type="caution">
    <text evidence="8">The sequence shown here is derived from an EMBL/GenBank/DDBJ whole genome shotgun (WGS) entry which is preliminary data.</text>
</comment>
<dbReference type="SUPFAM" id="SSF103481">
    <property type="entry name" value="Multidrug resistance efflux transporter EmrE"/>
    <property type="match status" value="2"/>
</dbReference>
<sequence length="308" mass="33255">MAIAHESTAYQNSFRPRLLLAAAMALSGTAGLFSVQTGQPTFNVVFFRCLFGALSLAGWCVYRGTLSNIWKIDRSLLVLTIVSGLCLVLNWAALFEAFRLISIGFTTIIYHLQPFWIVLVGALFLGEPLSRDRLFWLLLAFVGLTFVVWPRLGSIMGDATWASGIAYAVLASLLYAGSTLTARRLKAIDPAVLTIVHCVLGLLIFAPFVSVAPLQNAAFPVWGWLAGLGVIHTGIVYVLLYSNYPKVQTAVIAVCAFLNPAAALLSDYLVFAKSITLVQAAGVCFILLAGLGVTLSWKLKLPPRGATK</sequence>
<feature type="transmembrane region" description="Helical" evidence="6">
    <location>
        <begin position="221"/>
        <end position="242"/>
    </location>
</feature>
<feature type="transmembrane region" description="Helical" evidence="6">
    <location>
        <begin position="249"/>
        <end position="271"/>
    </location>
</feature>
<evidence type="ECO:0000259" key="7">
    <source>
        <dbReference type="Pfam" id="PF00892"/>
    </source>
</evidence>
<dbReference type="InterPro" id="IPR037185">
    <property type="entry name" value="EmrE-like"/>
</dbReference>
<dbReference type="PANTHER" id="PTHR32322">
    <property type="entry name" value="INNER MEMBRANE TRANSPORTER"/>
    <property type="match status" value="1"/>
</dbReference>
<keyword evidence="4 6" id="KW-1133">Transmembrane helix</keyword>
<comment type="subcellular location">
    <subcellularLocation>
        <location evidence="1">Membrane</location>
        <topology evidence="1">Multi-pass membrane protein</topology>
    </subcellularLocation>
</comment>